<accession>A0ABS8NDG6</accession>
<gene>
    <name evidence="1" type="ORF">LOC71_04870</name>
</gene>
<evidence type="ECO:0000313" key="2">
    <source>
        <dbReference type="Proteomes" id="UP001430306"/>
    </source>
</evidence>
<comment type="caution">
    <text evidence="1">The sequence shown here is derived from an EMBL/GenBank/DDBJ whole genome shotgun (WGS) entry which is preliminary data.</text>
</comment>
<dbReference type="RefSeq" id="WP_230271828.1">
    <property type="nucleotide sequence ID" value="NZ_JAJKFW010000006.1"/>
</dbReference>
<reference evidence="1" key="1">
    <citation type="submission" date="2021-11" db="EMBL/GenBank/DDBJ databases">
        <title>Genome sequence.</title>
        <authorList>
            <person name="Sun Q."/>
        </authorList>
    </citation>
    <scope>NUCLEOTIDE SEQUENCE</scope>
    <source>
        <strain evidence="1">JC740</strain>
    </source>
</reference>
<dbReference type="EMBL" id="JAJKFW010000006">
    <property type="protein sequence ID" value="MCC9641596.1"/>
    <property type="molecule type" value="Genomic_DNA"/>
</dbReference>
<dbReference type="Proteomes" id="UP001430306">
    <property type="component" value="Unassembled WGS sequence"/>
</dbReference>
<name>A0ABS8NDG6_9BACT</name>
<organism evidence="1 2">
    <name type="scientific">Rhodopirellula halodulae</name>
    <dbReference type="NCBI Taxonomy" id="2894198"/>
    <lineage>
        <taxon>Bacteria</taxon>
        <taxon>Pseudomonadati</taxon>
        <taxon>Planctomycetota</taxon>
        <taxon>Planctomycetia</taxon>
        <taxon>Pirellulales</taxon>
        <taxon>Pirellulaceae</taxon>
        <taxon>Rhodopirellula</taxon>
    </lineage>
</organism>
<keyword evidence="2" id="KW-1185">Reference proteome</keyword>
<protein>
    <submittedName>
        <fullName evidence="1">Uncharacterized protein</fullName>
    </submittedName>
</protein>
<evidence type="ECO:0000313" key="1">
    <source>
        <dbReference type="EMBL" id="MCC9641596.1"/>
    </source>
</evidence>
<proteinExistence type="predicted"/>
<sequence length="134" mass="14358">MNQLTAEEIVRNSYPEADLQHVTDTNALGALPPSDPGHWVVYDVRALGAKVLGRGSNSDAAWDAAASTALSELPPPRSLEVTRQQIDDAVTIQAGPGVHNAIEAMLESGGKIIMTEYDGSKRKFTKMVNGILYP</sequence>